<dbReference type="EMBL" id="BDUF01000003">
    <property type="protein sequence ID" value="GAX88493.1"/>
    <property type="molecule type" value="Genomic_DNA"/>
</dbReference>
<evidence type="ECO:0000256" key="1">
    <source>
        <dbReference type="SAM" id="Coils"/>
    </source>
</evidence>
<dbReference type="RefSeq" id="WP_096180177.1">
    <property type="nucleotide sequence ID" value="NZ_BDUF01000003.1"/>
</dbReference>
<keyword evidence="1" id="KW-0175">Coiled coil</keyword>
<dbReference type="Proteomes" id="UP000217785">
    <property type="component" value="Unassembled WGS sequence"/>
</dbReference>
<dbReference type="OrthoDB" id="2382371at2"/>
<accession>A0A292YIF3</accession>
<comment type="caution">
    <text evidence="3">The sequence shown here is derived from an EMBL/GenBank/DDBJ whole genome shotgun (WGS) entry which is preliminary data.</text>
</comment>
<name>A0A292YIF3_9BACL</name>
<feature type="region of interest" description="Disordered" evidence="2">
    <location>
        <begin position="108"/>
        <end position="142"/>
    </location>
</feature>
<dbReference type="Gene3D" id="3.30.70.60">
    <property type="match status" value="1"/>
</dbReference>
<gene>
    <name evidence="3" type="ORF">EFBL_0102</name>
</gene>
<protein>
    <submittedName>
        <fullName evidence="3">Uncharacterized protein</fullName>
    </submittedName>
</protein>
<evidence type="ECO:0000313" key="4">
    <source>
        <dbReference type="Proteomes" id="UP000217785"/>
    </source>
</evidence>
<dbReference type="InterPro" id="IPR014717">
    <property type="entry name" value="Transl_elong_EF1B/ribsomal_bS6"/>
</dbReference>
<feature type="compositionally biased region" description="Polar residues" evidence="2">
    <location>
        <begin position="117"/>
        <end position="129"/>
    </location>
</feature>
<dbReference type="AlphaFoldDB" id="A0A292YIF3"/>
<evidence type="ECO:0000256" key="2">
    <source>
        <dbReference type="SAM" id="MobiDB-lite"/>
    </source>
</evidence>
<keyword evidence="4" id="KW-1185">Reference proteome</keyword>
<sequence length="250" mass="27379">MLSSLTFPQKIVLLLSGCLFLSGGAFGYLSWQKEKAASEIKGQADAVSQQVTRLQQKIQQKVETPDWKKLGRAIPKDWEMPLFFADLTLAAKDSQVTLVSVTPAITKDEPTDKKSETSTQNGSANNSKQGNKKETALASPPPELAGIQSLEITVSAEGKPEDLIQFLDRLQQMQRLIWINEYNVCFCKDRAAGGSNSGGTKQSSGKGAMPKLDLKLSLYSHSPWNNDEANTIEWPLPIEPAGNERAFGRP</sequence>
<organism evidence="3 4">
    <name type="scientific">Effusibacillus lacus</name>
    <dbReference type="NCBI Taxonomy" id="1348429"/>
    <lineage>
        <taxon>Bacteria</taxon>
        <taxon>Bacillati</taxon>
        <taxon>Bacillota</taxon>
        <taxon>Bacilli</taxon>
        <taxon>Bacillales</taxon>
        <taxon>Alicyclobacillaceae</taxon>
        <taxon>Effusibacillus</taxon>
    </lineage>
</organism>
<proteinExistence type="predicted"/>
<feature type="coiled-coil region" evidence="1">
    <location>
        <begin position="37"/>
        <end position="64"/>
    </location>
</feature>
<evidence type="ECO:0000313" key="3">
    <source>
        <dbReference type="EMBL" id="GAX88493.1"/>
    </source>
</evidence>
<reference evidence="4" key="1">
    <citation type="submission" date="2017-07" db="EMBL/GenBank/DDBJ databases">
        <title>Draft genome sequence of Effusibacillus lacus strain skLN1.</title>
        <authorList>
            <person name="Watanabe M."/>
            <person name="Kojima H."/>
            <person name="Fukui M."/>
        </authorList>
    </citation>
    <scope>NUCLEOTIDE SEQUENCE [LARGE SCALE GENOMIC DNA]</scope>
    <source>
        <strain evidence="4">skLN1</strain>
    </source>
</reference>